<dbReference type="GO" id="GO:0008263">
    <property type="term" value="F:pyrimidine-specific mismatch base pair DNA N-glycosylase activity"/>
    <property type="evidence" value="ECO:0007669"/>
    <property type="project" value="TreeGrafter"/>
</dbReference>
<dbReference type="CDD" id="cd10028">
    <property type="entry name" value="UDG-F2_TDG_MUG"/>
    <property type="match status" value="1"/>
</dbReference>
<proteinExistence type="predicted"/>
<evidence type="ECO:0000256" key="1">
    <source>
        <dbReference type="ARBA" id="ARBA00022763"/>
    </source>
</evidence>
<keyword evidence="2" id="KW-0378">Hydrolase</keyword>
<evidence type="ECO:0000256" key="2">
    <source>
        <dbReference type="ARBA" id="ARBA00022801"/>
    </source>
</evidence>
<keyword evidence="1" id="KW-0227">DNA damage</keyword>
<name>A0A166N3N0_9EURO</name>
<organism evidence="6 7">
    <name type="scientific">Ascosphaera apis ARSEF 7405</name>
    <dbReference type="NCBI Taxonomy" id="392613"/>
    <lineage>
        <taxon>Eukaryota</taxon>
        <taxon>Fungi</taxon>
        <taxon>Dikarya</taxon>
        <taxon>Ascomycota</taxon>
        <taxon>Pezizomycotina</taxon>
        <taxon>Eurotiomycetes</taxon>
        <taxon>Eurotiomycetidae</taxon>
        <taxon>Onygenales</taxon>
        <taxon>Ascosphaeraceae</taxon>
        <taxon>Ascosphaera</taxon>
    </lineage>
</organism>
<dbReference type="PANTHER" id="PTHR12159:SF9">
    <property type="entry name" value="G_T MISMATCH-SPECIFIC THYMINE DNA GLYCOSYLASE"/>
    <property type="match status" value="1"/>
</dbReference>
<dbReference type="AlphaFoldDB" id="A0A166N3N0"/>
<dbReference type="InterPro" id="IPR005122">
    <property type="entry name" value="Uracil-DNA_glycosylase-like"/>
</dbReference>
<dbReference type="GO" id="GO:0004844">
    <property type="term" value="F:uracil DNA N-glycosylase activity"/>
    <property type="evidence" value="ECO:0007669"/>
    <property type="project" value="TreeGrafter"/>
</dbReference>
<evidence type="ECO:0000313" key="7">
    <source>
        <dbReference type="Proteomes" id="UP000242877"/>
    </source>
</evidence>
<dbReference type="PANTHER" id="PTHR12159">
    <property type="entry name" value="G/T AND G/U MISMATCH-SPECIFIC DNA GLYCOSYLASE"/>
    <property type="match status" value="1"/>
</dbReference>
<dbReference type="SUPFAM" id="SSF52141">
    <property type="entry name" value="Uracil-DNA glycosylase-like"/>
    <property type="match status" value="1"/>
</dbReference>
<keyword evidence="7" id="KW-1185">Reference proteome</keyword>
<evidence type="ECO:0000259" key="5">
    <source>
        <dbReference type="Pfam" id="PF03167"/>
    </source>
</evidence>
<evidence type="ECO:0000313" key="6">
    <source>
        <dbReference type="EMBL" id="KZZ87520.1"/>
    </source>
</evidence>
<dbReference type="InterPro" id="IPR015637">
    <property type="entry name" value="MUG/TDG"/>
</dbReference>
<keyword evidence="3" id="KW-0234">DNA repair</keyword>
<reference evidence="6 7" key="1">
    <citation type="journal article" date="2016" name="Genome Biol. Evol.">
        <title>Divergent and convergent evolution of fungal pathogenicity.</title>
        <authorList>
            <person name="Shang Y."/>
            <person name="Xiao G."/>
            <person name="Zheng P."/>
            <person name="Cen K."/>
            <person name="Zhan S."/>
            <person name="Wang C."/>
        </authorList>
    </citation>
    <scope>NUCLEOTIDE SEQUENCE [LARGE SCALE GENOMIC DNA]</scope>
    <source>
        <strain evidence="6 7">ARSEF 7405</strain>
    </source>
</reference>
<dbReference type="Proteomes" id="UP000242877">
    <property type="component" value="Unassembled WGS sequence"/>
</dbReference>
<accession>A0A166N3N0</accession>
<dbReference type="OrthoDB" id="565731at2759"/>
<dbReference type="Gene3D" id="3.40.470.10">
    <property type="entry name" value="Uracil-DNA glycosylase-like domain"/>
    <property type="match status" value="1"/>
</dbReference>
<evidence type="ECO:0000256" key="4">
    <source>
        <dbReference type="SAM" id="MobiDB-lite"/>
    </source>
</evidence>
<dbReference type="GO" id="GO:0006285">
    <property type="term" value="P:base-excision repair, AP site formation"/>
    <property type="evidence" value="ECO:0007669"/>
    <property type="project" value="InterPro"/>
</dbReference>
<dbReference type="VEuPathDB" id="FungiDB:AAP_05603"/>
<sequence>MTPSTFAGKLDLQSFASPSIQPANGEEHGDERGKGRDMENDGKDNDKGKAPVKNQNEQIPPYSSPTTRSMKRRLMMEDNDTSRSKTTIRKTQKLSSEQSADAEYLSNVAVSPLPPPRGGRGGRGRASRPPLEPTTISNFRDTISPSMILLFVGVNPGIQTGLTGHSYAHPSNLYWKLLHQSGITLHRHPPRDTYALPELYNIGNTNLVVRPTRDASSLTRAEMDEGARLVLRKIADARPEGVCFVGKGVWEAVWRVTHGAQIKREEFKYGWQDESENIGVCEDDGWDGSRVFVATTTSGLAAGMSPAEKLEVWMELGKWVKARRRDRMPLGTAGTAPLVE</sequence>
<gene>
    <name evidence="6" type="ORF">AAP_05603</name>
</gene>
<evidence type="ECO:0000256" key="3">
    <source>
        <dbReference type="ARBA" id="ARBA00023204"/>
    </source>
</evidence>
<protein>
    <submittedName>
        <fullName evidence="6">Uracil DNA glycosylase superfamily protein</fullName>
    </submittedName>
</protein>
<dbReference type="Pfam" id="PF03167">
    <property type="entry name" value="UDG"/>
    <property type="match status" value="1"/>
</dbReference>
<feature type="region of interest" description="Disordered" evidence="4">
    <location>
        <begin position="1"/>
        <end position="138"/>
    </location>
</feature>
<comment type="caution">
    <text evidence="6">The sequence shown here is derived from an EMBL/GenBank/DDBJ whole genome shotgun (WGS) entry which is preliminary data.</text>
</comment>
<dbReference type="InterPro" id="IPR036895">
    <property type="entry name" value="Uracil-DNA_glycosylase-like_sf"/>
</dbReference>
<feature type="compositionally biased region" description="Basic and acidic residues" evidence="4">
    <location>
        <begin position="74"/>
        <end position="83"/>
    </location>
</feature>
<dbReference type="FunFam" id="3.40.470.10:FF:000010">
    <property type="entry name" value="G/U mismatch-specific DNA glycosylase"/>
    <property type="match status" value="1"/>
</dbReference>
<feature type="domain" description="Uracil-DNA glycosylase-like" evidence="5">
    <location>
        <begin position="147"/>
        <end position="316"/>
    </location>
</feature>
<feature type="compositionally biased region" description="Basic and acidic residues" evidence="4">
    <location>
        <begin position="25"/>
        <end position="49"/>
    </location>
</feature>
<dbReference type="EMBL" id="AZGZ01000033">
    <property type="protein sequence ID" value="KZZ87520.1"/>
    <property type="molecule type" value="Genomic_DNA"/>
</dbReference>